<comment type="caution">
    <text evidence="7">The sequence shown here is derived from an EMBL/GenBank/DDBJ whole genome shotgun (WGS) entry which is preliminary data.</text>
</comment>
<accession>A0A944GSR8</accession>
<keyword evidence="3 7" id="KW-0032">Aminotransferase</keyword>
<proteinExistence type="inferred from homology"/>
<dbReference type="EMBL" id="QTKU01000001">
    <property type="protein sequence ID" value="MBS8259866.1"/>
    <property type="molecule type" value="Genomic_DNA"/>
</dbReference>
<organism evidence="7 8">
    <name type="scientific">Roseibium polysiphoniae</name>
    <dbReference type="NCBI Taxonomy" id="2571221"/>
    <lineage>
        <taxon>Bacteria</taxon>
        <taxon>Pseudomonadati</taxon>
        <taxon>Pseudomonadota</taxon>
        <taxon>Alphaproteobacteria</taxon>
        <taxon>Hyphomicrobiales</taxon>
        <taxon>Stappiaceae</taxon>
        <taxon>Roseibium</taxon>
    </lineage>
</organism>
<comment type="cofactor">
    <cofactor evidence="1">
        <name>pyridoxal 5'-phosphate</name>
        <dbReference type="ChEBI" id="CHEBI:597326"/>
    </cofactor>
</comment>
<keyword evidence="4" id="KW-0808">Transferase</keyword>
<name>A0A944GSR8_9HYPH</name>
<evidence type="ECO:0000256" key="1">
    <source>
        <dbReference type="ARBA" id="ARBA00001933"/>
    </source>
</evidence>
<comment type="similarity">
    <text evidence="2 6">Belongs to the class-III pyridoxal-phosphate-dependent aminotransferase family.</text>
</comment>
<dbReference type="AlphaFoldDB" id="A0A944GSR8"/>
<dbReference type="PROSITE" id="PS00600">
    <property type="entry name" value="AA_TRANSFER_CLASS_3"/>
    <property type="match status" value="1"/>
</dbReference>
<reference evidence="7" key="2">
    <citation type="journal article" date="2021" name="Microorganisms">
        <title>Bacterial Dimethylsulfoniopropionate Biosynthesis in the East China Sea.</title>
        <authorList>
            <person name="Liu J."/>
            <person name="Zhang Y."/>
            <person name="Liu J."/>
            <person name="Zhong H."/>
            <person name="Williams B.T."/>
            <person name="Zheng Y."/>
            <person name="Curson A.R.J."/>
            <person name="Sun C."/>
            <person name="Sun H."/>
            <person name="Song D."/>
            <person name="Wagner Mackenzie B."/>
            <person name="Bermejo Martinez A."/>
            <person name="Todd J.D."/>
            <person name="Zhang X.H."/>
        </authorList>
    </citation>
    <scope>NUCLEOTIDE SEQUENCE</scope>
    <source>
        <strain evidence="7">AESS21</strain>
    </source>
</reference>
<dbReference type="Gene3D" id="3.40.640.10">
    <property type="entry name" value="Type I PLP-dependent aspartate aminotransferase-like (Major domain)"/>
    <property type="match status" value="1"/>
</dbReference>
<protein>
    <submittedName>
        <fullName evidence="7">Aminotransferase class III-fold pyridoxal phosphate-dependent enzyme</fullName>
    </submittedName>
</protein>
<dbReference type="InterPro" id="IPR005814">
    <property type="entry name" value="Aminotrans_3"/>
</dbReference>
<evidence type="ECO:0000256" key="2">
    <source>
        <dbReference type="ARBA" id="ARBA00008954"/>
    </source>
</evidence>
<dbReference type="InterPro" id="IPR015424">
    <property type="entry name" value="PyrdxlP-dep_Trfase"/>
</dbReference>
<dbReference type="Gene3D" id="3.90.1150.10">
    <property type="entry name" value="Aspartate Aminotransferase, domain 1"/>
    <property type="match status" value="1"/>
</dbReference>
<dbReference type="PIRSF" id="PIRSF000521">
    <property type="entry name" value="Transaminase_4ab_Lys_Orn"/>
    <property type="match status" value="1"/>
</dbReference>
<evidence type="ECO:0000313" key="7">
    <source>
        <dbReference type="EMBL" id="MBS8259866.1"/>
    </source>
</evidence>
<sequence length="454" mass="49023">MNIKTNLTTDEVLTADTHLIQSFADLDLLKQNDARTVIVSAEGAMVRDSEGNELIDGIGGLWCVNVGHGRKEIIDAITDQLTQLDFYSTFYNFTHPAAAALAEKIAALAPGHLNSVYFSNSGSVANDSAVRILHHYNNRLGRPKKKKILSRIGAYHGSTHLAMAMTTPGYSEGWDTADSLVHHLKSPHYWREGDGMSEAEFCDTLIDDLKQTVERLGAENIAAFIAEPIQGAGGVVTAPDGYHARMAAVCADYDIKYIADEVVTAFGRLGHFFASQDVFGHTPDIITTAKGLTSGYQPLSATIVSDDIHEVISRPGGMFLHGMTYSGHPAAAAAGLANIALLEQEKIPEHVRTTGKLFEKTLKGLGDNEIVGEVRGSHFMMGLEFVKDKSSKLAFTPEDAIGLKLARATQKRGLIARPLGNILILSPTLIMSEAQIEKIGDILQESIEEVAASL</sequence>
<dbReference type="GO" id="GO:0008483">
    <property type="term" value="F:transaminase activity"/>
    <property type="evidence" value="ECO:0007669"/>
    <property type="project" value="UniProtKB-KW"/>
</dbReference>
<dbReference type="FunFam" id="3.40.640.10:FF:000014">
    <property type="entry name" value="Adenosylmethionine-8-amino-7-oxononanoate aminotransferase, probable"/>
    <property type="match status" value="1"/>
</dbReference>
<dbReference type="RefSeq" id="WP_213215445.1">
    <property type="nucleotide sequence ID" value="NZ_QTKU01000001.1"/>
</dbReference>
<dbReference type="Pfam" id="PF00202">
    <property type="entry name" value="Aminotran_3"/>
    <property type="match status" value="1"/>
</dbReference>
<dbReference type="SUPFAM" id="SSF53383">
    <property type="entry name" value="PLP-dependent transferases"/>
    <property type="match status" value="1"/>
</dbReference>
<dbReference type="InterPro" id="IPR015421">
    <property type="entry name" value="PyrdxlP-dep_Trfase_major"/>
</dbReference>
<evidence type="ECO:0000313" key="8">
    <source>
        <dbReference type="Proteomes" id="UP000705379"/>
    </source>
</evidence>
<dbReference type="GO" id="GO:0030170">
    <property type="term" value="F:pyridoxal phosphate binding"/>
    <property type="evidence" value="ECO:0007669"/>
    <property type="project" value="InterPro"/>
</dbReference>
<evidence type="ECO:0000256" key="5">
    <source>
        <dbReference type="ARBA" id="ARBA00022898"/>
    </source>
</evidence>
<keyword evidence="5 6" id="KW-0663">Pyridoxal phosphate</keyword>
<dbReference type="Proteomes" id="UP000705379">
    <property type="component" value="Unassembled WGS sequence"/>
</dbReference>
<evidence type="ECO:0000256" key="6">
    <source>
        <dbReference type="RuleBase" id="RU003560"/>
    </source>
</evidence>
<gene>
    <name evidence="7" type="ORF">DYI23_06510</name>
</gene>
<reference evidence="7" key="1">
    <citation type="submission" date="2018-08" db="EMBL/GenBank/DDBJ databases">
        <authorList>
            <person name="Jin W."/>
            <person name="Wang H."/>
            <person name="Yang Y."/>
            <person name="Li M."/>
            <person name="Liu J."/>
        </authorList>
    </citation>
    <scope>NUCLEOTIDE SEQUENCE</scope>
    <source>
        <strain evidence="7">AESS21</strain>
    </source>
</reference>
<evidence type="ECO:0000256" key="3">
    <source>
        <dbReference type="ARBA" id="ARBA00022576"/>
    </source>
</evidence>
<dbReference type="PANTHER" id="PTHR43094">
    <property type="entry name" value="AMINOTRANSFERASE"/>
    <property type="match status" value="1"/>
</dbReference>
<dbReference type="InterPro" id="IPR049704">
    <property type="entry name" value="Aminotrans_3_PPA_site"/>
</dbReference>
<dbReference type="CDD" id="cd00610">
    <property type="entry name" value="OAT_like"/>
    <property type="match status" value="1"/>
</dbReference>
<dbReference type="InterPro" id="IPR015422">
    <property type="entry name" value="PyrdxlP-dep_Trfase_small"/>
</dbReference>
<dbReference type="PANTHER" id="PTHR43094:SF1">
    <property type="entry name" value="AMINOTRANSFERASE CLASS-III"/>
    <property type="match status" value="1"/>
</dbReference>
<evidence type="ECO:0000256" key="4">
    <source>
        <dbReference type="ARBA" id="ARBA00022679"/>
    </source>
</evidence>